<keyword evidence="6" id="KW-0067">ATP-binding</keyword>
<evidence type="ECO:0000256" key="9">
    <source>
        <dbReference type="SAM" id="MobiDB-lite"/>
    </source>
</evidence>
<dbReference type="GO" id="GO:0004674">
    <property type="term" value="F:protein serine/threonine kinase activity"/>
    <property type="evidence" value="ECO:0007669"/>
    <property type="project" value="UniProtKB-KW"/>
</dbReference>
<dbReference type="SUPFAM" id="SSF56112">
    <property type="entry name" value="Protein kinase-like (PK-like)"/>
    <property type="match status" value="1"/>
</dbReference>
<dbReference type="Proteomes" id="UP001194468">
    <property type="component" value="Unassembled WGS sequence"/>
</dbReference>
<dbReference type="CDD" id="cd05123">
    <property type="entry name" value="STKc_AGC"/>
    <property type="match status" value="1"/>
</dbReference>
<keyword evidence="10" id="KW-1133">Transmembrane helix</keyword>
<dbReference type="SMART" id="SM00220">
    <property type="entry name" value="S_TKc"/>
    <property type="match status" value="1"/>
</dbReference>
<dbReference type="Pfam" id="PF00069">
    <property type="entry name" value="Pkinase"/>
    <property type="match status" value="2"/>
</dbReference>
<keyword evidence="2" id="KW-0723">Serine/threonine-protein kinase</keyword>
<dbReference type="InterPro" id="IPR011009">
    <property type="entry name" value="Kinase-like_dom_sf"/>
</dbReference>
<sequence>MHSASATHQHVHFSKKNFKTVLGFGALSFKDVNLIRGRSSVDTFRPREPSARASVDTSRSYHYDRKSGVERSSITDLAFFESRNPSPHNQHAPHNNSVRSMKNLDAAPSRSMRRPPFRIDAQEGPWSISVAETPHEARSYSIYIKSESHPSTHPSPIHALHLHVRSIVFLSRVPMSLPSPSVPCVCVLLTFLGVLIWSFVIRHSFVLAYRFMSSSCTIANTAVPCAAPTHNLTLTRTATEVVELHAKLEDSDAASKIPKLPIDMASLPQQPPKRKSTFLNTLSRLASPSTNKVGRQLSVRAPSSPSFGPSTADHITSPSHEIGDPFTTLSASSASIVSNGKSTNTTMTALAAYLTTISNEPSLRQTRAWKRFVHVRTDDLQSVRAERAIKRVRSDLAAHISSKADVSAHPSSTNVSSSNLSEIVDGIESINDTVEGEIVSNDLSRSDLREADIKEEEEDGEATAPSSRSMVEQVQVIEIERSDDGLPDDPPADDGKAAQEQRIDTDAVTNGAVEEEETTLPTPVADTSASRIPRSHSADPDQGRRLSRVYTSSTLQDGTSSATGDESSISTTARRARKKRSQSNDPSRKKKTQRKVAIDDFEMMRVLGKGCAGKVLLVRQKTSSELYALKAITKRHVLAHQELQHTLTEQAVLKRMAKEAKDPFVVKLWWSFHDKENLFLVMVNQRPFYTAIECNATNAVPFQFSQDFHPGGDLATQLARWGRLGRDRARFYAAEIVEGVEGLHMAGVIYRDLKPENILIGADGHIVLTDFGLSKEFPRRATPATAPPTPSGTRGEFITGVGGEPATPPWMKGEKGPDMSTGWPAQGAVPPDTTTTFCGTAEYLAPEVIQGLPYSYEVDWWSFGTMLYEMLTGITPFWANNHSDMYVRVLQDELQFPEDRAMDQDTKSLIRGLLQRNPALRICEPRIKRHPYFSMIDWSHVYYKRYIPPYIPPIDPSNASDTQNFDDTFLDMEPVIDDPNDQDQVDTDQDRDHTDGEAGDGEDAYPTPSHSRSPSVHPDESGLDVFDGYSFKGRHSVIIDDDDEDGSGDSGEEETDEEDMPSVLIDMLDSPAQPPRETEIVTESPISDGQVVEPEPKTPEARPQALVEEAPEPENVTATVEPAPSTPRTPEPSVQDIVEEPTEVAPPLPAKDTKPKVATKVPTNSKATVRNTRGRREKSGIPALDRFLSDGPDEDDDMTEREEDDDWDIIEADGEDRNGTKGTSLFARGVVDRYRLAVFRKASTPSRRVTGRSVSGLSKESDLQTAEVVDSPSPSEKRRGRAPGLKFRKTPQFLKGKSPPSSFSTKSVSTIKTSPSNAAASATISSISSNGLLTPSVSAASTMAMSPSLRSKESAVSVGNQSQSSDQSNGETAEPTSHPISPEAPKHTSHQTEEPEKMRTKKLKKYKENAEKMLSLFASQR</sequence>
<accession>A0AAD4GC40</accession>
<reference evidence="13" key="2">
    <citation type="journal article" date="2020" name="Nat. Commun.">
        <title>Large-scale genome sequencing of mycorrhizal fungi provides insights into the early evolution of symbiotic traits.</title>
        <authorList>
            <person name="Miyauchi S."/>
            <person name="Kiss E."/>
            <person name="Kuo A."/>
            <person name="Drula E."/>
            <person name="Kohler A."/>
            <person name="Sanchez-Garcia M."/>
            <person name="Morin E."/>
            <person name="Andreopoulos B."/>
            <person name="Barry K.W."/>
            <person name="Bonito G."/>
            <person name="Buee M."/>
            <person name="Carver A."/>
            <person name="Chen C."/>
            <person name="Cichocki N."/>
            <person name="Clum A."/>
            <person name="Culley D."/>
            <person name="Crous P.W."/>
            <person name="Fauchery L."/>
            <person name="Girlanda M."/>
            <person name="Hayes R.D."/>
            <person name="Keri Z."/>
            <person name="LaButti K."/>
            <person name="Lipzen A."/>
            <person name="Lombard V."/>
            <person name="Magnuson J."/>
            <person name="Maillard F."/>
            <person name="Murat C."/>
            <person name="Nolan M."/>
            <person name="Ohm R.A."/>
            <person name="Pangilinan J."/>
            <person name="Pereira M.F."/>
            <person name="Perotto S."/>
            <person name="Peter M."/>
            <person name="Pfister S."/>
            <person name="Riley R."/>
            <person name="Sitrit Y."/>
            <person name="Stielow J.B."/>
            <person name="Szollosi G."/>
            <person name="Zifcakova L."/>
            <person name="Stursova M."/>
            <person name="Spatafora J.W."/>
            <person name="Tedersoo L."/>
            <person name="Vaario L.M."/>
            <person name="Yamada A."/>
            <person name="Yan M."/>
            <person name="Wang P."/>
            <person name="Xu J."/>
            <person name="Bruns T."/>
            <person name="Baldrian P."/>
            <person name="Vilgalys R."/>
            <person name="Dunand C."/>
            <person name="Henrissat B."/>
            <person name="Grigoriev I.V."/>
            <person name="Hibbett D."/>
            <person name="Nagy L.G."/>
            <person name="Martin F.M."/>
        </authorList>
    </citation>
    <scope>NUCLEOTIDE SEQUENCE</scope>
    <source>
        <strain evidence="13">BED1</strain>
    </source>
</reference>
<feature type="compositionally biased region" description="Polar residues" evidence="9">
    <location>
        <begin position="1331"/>
        <end position="1349"/>
    </location>
</feature>
<reference evidence="13" key="1">
    <citation type="submission" date="2019-10" db="EMBL/GenBank/DDBJ databases">
        <authorList>
            <consortium name="DOE Joint Genome Institute"/>
            <person name="Kuo A."/>
            <person name="Miyauchi S."/>
            <person name="Kiss E."/>
            <person name="Drula E."/>
            <person name="Kohler A."/>
            <person name="Sanchez-Garcia M."/>
            <person name="Andreopoulos B."/>
            <person name="Barry K.W."/>
            <person name="Bonito G."/>
            <person name="Buee M."/>
            <person name="Carver A."/>
            <person name="Chen C."/>
            <person name="Cichocki N."/>
            <person name="Clum A."/>
            <person name="Culley D."/>
            <person name="Crous P.W."/>
            <person name="Fauchery L."/>
            <person name="Girlanda M."/>
            <person name="Hayes R."/>
            <person name="Keri Z."/>
            <person name="LaButti K."/>
            <person name="Lipzen A."/>
            <person name="Lombard V."/>
            <person name="Magnuson J."/>
            <person name="Maillard F."/>
            <person name="Morin E."/>
            <person name="Murat C."/>
            <person name="Nolan M."/>
            <person name="Ohm R."/>
            <person name="Pangilinan J."/>
            <person name="Pereira M."/>
            <person name="Perotto S."/>
            <person name="Peter M."/>
            <person name="Riley R."/>
            <person name="Sitrit Y."/>
            <person name="Stielow B."/>
            <person name="Szollosi G."/>
            <person name="Zifcakova L."/>
            <person name="Stursova M."/>
            <person name="Spatafora J.W."/>
            <person name="Tedersoo L."/>
            <person name="Vaario L.-M."/>
            <person name="Yamada A."/>
            <person name="Yan M."/>
            <person name="Wang P."/>
            <person name="Xu J."/>
            <person name="Bruns T."/>
            <person name="Baldrian P."/>
            <person name="Vilgalys R."/>
            <person name="Henrissat B."/>
            <person name="Grigoriev I.V."/>
            <person name="Hibbett D."/>
            <person name="Nagy L.G."/>
            <person name="Martin F.M."/>
        </authorList>
    </citation>
    <scope>NUCLEOTIDE SEQUENCE</scope>
    <source>
        <strain evidence="13">BED1</strain>
    </source>
</reference>
<feature type="region of interest" description="Disordered" evidence="9">
    <location>
        <begin position="971"/>
        <end position="1226"/>
    </location>
</feature>
<feature type="region of interest" description="Disordered" evidence="9">
    <location>
        <begin position="1241"/>
        <end position="1421"/>
    </location>
</feature>
<feature type="compositionally biased region" description="Basic residues" evidence="9">
    <location>
        <begin position="1278"/>
        <end position="1289"/>
    </location>
</feature>
<evidence type="ECO:0000256" key="6">
    <source>
        <dbReference type="ARBA" id="ARBA00022840"/>
    </source>
</evidence>
<feature type="compositionally biased region" description="Acidic residues" evidence="9">
    <location>
        <begin position="971"/>
        <end position="987"/>
    </location>
</feature>
<evidence type="ECO:0000256" key="4">
    <source>
        <dbReference type="ARBA" id="ARBA00022741"/>
    </source>
</evidence>
<feature type="domain" description="Protein kinase" evidence="11">
    <location>
        <begin position="601"/>
        <end position="933"/>
    </location>
</feature>
<evidence type="ECO:0000313" key="14">
    <source>
        <dbReference type="Proteomes" id="UP001194468"/>
    </source>
</evidence>
<dbReference type="Gene3D" id="1.10.510.10">
    <property type="entry name" value="Transferase(Phosphotransferase) domain 1"/>
    <property type="match status" value="1"/>
</dbReference>
<evidence type="ECO:0000256" key="1">
    <source>
        <dbReference type="ARBA" id="ARBA00012513"/>
    </source>
</evidence>
<keyword evidence="5" id="KW-0418">Kinase</keyword>
<evidence type="ECO:0000256" key="10">
    <source>
        <dbReference type="SAM" id="Phobius"/>
    </source>
</evidence>
<keyword evidence="10" id="KW-0812">Transmembrane</keyword>
<dbReference type="InterPro" id="IPR000719">
    <property type="entry name" value="Prot_kinase_dom"/>
</dbReference>
<organism evidence="13 14">
    <name type="scientific">Boletus edulis BED1</name>
    <dbReference type="NCBI Taxonomy" id="1328754"/>
    <lineage>
        <taxon>Eukaryota</taxon>
        <taxon>Fungi</taxon>
        <taxon>Dikarya</taxon>
        <taxon>Basidiomycota</taxon>
        <taxon>Agaricomycotina</taxon>
        <taxon>Agaricomycetes</taxon>
        <taxon>Agaricomycetidae</taxon>
        <taxon>Boletales</taxon>
        <taxon>Boletineae</taxon>
        <taxon>Boletaceae</taxon>
        <taxon>Boletoideae</taxon>
        <taxon>Boletus</taxon>
    </lineage>
</organism>
<feature type="domain" description="AGC-kinase C-terminal" evidence="12">
    <location>
        <begin position="934"/>
        <end position="1041"/>
    </location>
</feature>
<gene>
    <name evidence="13" type="ORF">L210DRAFT_979427</name>
</gene>
<feature type="compositionally biased region" description="Acidic residues" evidence="9">
    <location>
        <begin position="1039"/>
        <end position="1060"/>
    </location>
</feature>
<dbReference type="EC" id="2.7.11.1" evidence="1"/>
<dbReference type="PROSITE" id="PS50011">
    <property type="entry name" value="PROTEIN_KINASE_DOM"/>
    <property type="match status" value="1"/>
</dbReference>
<keyword evidence="10" id="KW-0472">Membrane</keyword>
<dbReference type="InterPro" id="IPR000961">
    <property type="entry name" value="AGC-kinase_C"/>
</dbReference>
<evidence type="ECO:0000256" key="5">
    <source>
        <dbReference type="ARBA" id="ARBA00022777"/>
    </source>
</evidence>
<feature type="compositionally biased region" description="Polar residues" evidence="9">
    <location>
        <begin position="1161"/>
        <end position="1171"/>
    </location>
</feature>
<evidence type="ECO:0000256" key="8">
    <source>
        <dbReference type="ARBA" id="ARBA00048679"/>
    </source>
</evidence>
<feature type="compositionally biased region" description="Polar residues" evidence="9">
    <location>
        <begin position="83"/>
        <end position="100"/>
    </location>
</feature>
<dbReference type="FunFam" id="1.10.510.10:FF:000294">
    <property type="entry name" value="Serine/threonine-protein kinase OXI1"/>
    <property type="match status" value="1"/>
</dbReference>
<feature type="compositionally biased region" description="Acidic residues" evidence="9">
    <location>
        <begin position="1191"/>
        <end position="1214"/>
    </location>
</feature>
<dbReference type="GO" id="GO:0005524">
    <property type="term" value="F:ATP binding"/>
    <property type="evidence" value="ECO:0007669"/>
    <property type="project" value="UniProtKB-KW"/>
</dbReference>
<feature type="compositionally biased region" description="Polar residues" evidence="9">
    <location>
        <begin position="549"/>
        <end position="573"/>
    </location>
</feature>
<evidence type="ECO:0000259" key="12">
    <source>
        <dbReference type="PROSITE" id="PS51285"/>
    </source>
</evidence>
<dbReference type="PROSITE" id="PS51285">
    <property type="entry name" value="AGC_KINASE_CTER"/>
    <property type="match status" value="1"/>
</dbReference>
<evidence type="ECO:0000256" key="7">
    <source>
        <dbReference type="ARBA" id="ARBA00047899"/>
    </source>
</evidence>
<feature type="compositionally biased region" description="Low complexity" evidence="9">
    <location>
        <begin position="1356"/>
        <end position="1370"/>
    </location>
</feature>
<comment type="catalytic activity">
    <reaction evidence="7">
        <text>L-threonyl-[protein] + ATP = O-phospho-L-threonyl-[protein] + ADP + H(+)</text>
        <dbReference type="Rhea" id="RHEA:46608"/>
        <dbReference type="Rhea" id="RHEA-COMP:11060"/>
        <dbReference type="Rhea" id="RHEA-COMP:11605"/>
        <dbReference type="ChEBI" id="CHEBI:15378"/>
        <dbReference type="ChEBI" id="CHEBI:30013"/>
        <dbReference type="ChEBI" id="CHEBI:30616"/>
        <dbReference type="ChEBI" id="CHEBI:61977"/>
        <dbReference type="ChEBI" id="CHEBI:456216"/>
        <dbReference type="EC" id="2.7.11.1"/>
    </reaction>
</comment>
<evidence type="ECO:0000256" key="2">
    <source>
        <dbReference type="ARBA" id="ARBA00022527"/>
    </source>
</evidence>
<evidence type="ECO:0000313" key="13">
    <source>
        <dbReference type="EMBL" id="KAF8435683.1"/>
    </source>
</evidence>
<feature type="region of interest" description="Disordered" evidence="9">
    <location>
        <begin position="81"/>
        <end position="100"/>
    </location>
</feature>
<dbReference type="SMART" id="SM00133">
    <property type="entry name" value="S_TK_X"/>
    <property type="match status" value="1"/>
</dbReference>
<feature type="compositionally biased region" description="Polar residues" evidence="9">
    <location>
        <begin position="1243"/>
        <end position="1258"/>
    </location>
</feature>
<dbReference type="Gene3D" id="3.30.200.20">
    <property type="entry name" value="Phosphorylase Kinase, domain 1"/>
    <property type="match status" value="1"/>
</dbReference>
<feature type="region of interest" description="Disordered" evidence="9">
    <location>
        <begin position="779"/>
        <end position="808"/>
    </location>
</feature>
<dbReference type="EMBL" id="WHUW01000024">
    <property type="protein sequence ID" value="KAF8435683.1"/>
    <property type="molecule type" value="Genomic_DNA"/>
</dbReference>
<evidence type="ECO:0000256" key="3">
    <source>
        <dbReference type="ARBA" id="ARBA00022679"/>
    </source>
</evidence>
<dbReference type="PROSITE" id="PS00108">
    <property type="entry name" value="PROTEIN_KINASE_ST"/>
    <property type="match status" value="1"/>
</dbReference>
<dbReference type="PANTHER" id="PTHR24351">
    <property type="entry name" value="RIBOSOMAL PROTEIN S6 KINASE"/>
    <property type="match status" value="1"/>
</dbReference>
<dbReference type="InterPro" id="IPR008271">
    <property type="entry name" value="Ser/Thr_kinase_AS"/>
</dbReference>
<comment type="catalytic activity">
    <reaction evidence="8">
        <text>L-seryl-[protein] + ATP = O-phospho-L-seryl-[protein] + ADP + H(+)</text>
        <dbReference type="Rhea" id="RHEA:17989"/>
        <dbReference type="Rhea" id="RHEA-COMP:9863"/>
        <dbReference type="Rhea" id="RHEA-COMP:11604"/>
        <dbReference type="ChEBI" id="CHEBI:15378"/>
        <dbReference type="ChEBI" id="CHEBI:29999"/>
        <dbReference type="ChEBI" id="CHEBI:30616"/>
        <dbReference type="ChEBI" id="CHEBI:83421"/>
        <dbReference type="ChEBI" id="CHEBI:456216"/>
        <dbReference type="EC" id="2.7.11.1"/>
    </reaction>
</comment>
<feature type="compositionally biased region" description="Low complexity" evidence="9">
    <location>
        <begin position="1297"/>
        <end position="1330"/>
    </location>
</feature>
<dbReference type="FunFam" id="1.10.510.10:FF:000465">
    <property type="entry name" value="Non-specific serine/threonine protein kinase"/>
    <property type="match status" value="1"/>
</dbReference>
<dbReference type="FunFam" id="3.30.200.20:FF:000743">
    <property type="entry name" value="Non-specific serine/threonine protein kinase"/>
    <property type="match status" value="1"/>
</dbReference>
<feature type="transmembrane region" description="Helical" evidence="10">
    <location>
        <begin position="182"/>
        <end position="200"/>
    </location>
</feature>
<proteinExistence type="predicted"/>
<keyword evidence="3" id="KW-0808">Transferase</keyword>
<evidence type="ECO:0000259" key="11">
    <source>
        <dbReference type="PROSITE" id="PS50011"/>
    </source>
</evidence>
<feature type="region of interest" description="Disordered" evidence="9">
    <location>
        <begin position="441"/>
        <end position="594"/>
    </location>
</feature>
<comment type="caution">
    <text evidence="13">The sequence shown here is derived from an EMBL/GenBank/DDBJ whole genome shotgun (WGS) entry which is preliminary data.</text>
</comment>
<feature type="compositionally biased region" description="Basic and acidic residues" evidence="9">
    <location>
        <begin position="493"/>
        <end position="505"/>
    </location>
</feature>
<feature type="compositionally biased region" description="Basic and acidic residues" evidence="9">
    <location>
        <begin position="1384"/>
        <end position="1398"/>
    </location>
</feature>
<protein>
    <recommendedName>
        <fullName evidence="1">non-specific serine/threonine protein kinase</fullName>
        <ecNumber evidence="1">2.7.11.1</ecNumber>
    </recommendedName>
</protein>
<dbReference type="InterPro" id="IPR045270">
    <property type="entry name" value="STKc_AGC"/>
</dbReference>
<name>A0AAD4GC40_BOLED</name>
<keyword evidence="4" id="KW-0547">Nucleotide-binding</keyword>
<keyword evidence="14" id="KW-1185">Reference proteome</keyword>